<gene>
    <name evidence="10" type="ORF">SAMN04488122_4535</name>
</gene>
<dbReference type="Gene3D" id="2.40.170.20">
    <property type="entry name" value="TonB-dependent receptor, beta-barrel domain"/>
    <property type="match status" value="1"/>
</dbReference>
<dbReference type="Pfam" id="PF13715">
    <property type="entry name" value="CarbopepD_reg_2"/>
    <property type="match status" value="1"/>
</dbReference>
<comment type="subcellular location">
    <subcellularLocation>
        <location evidence="1 7">Cell outer membrane</location>
        <topology evidence="1 7">Multi-pass membrane protein</topology>
    </subcellularLocation>
</comment>
<dbReference type="SUPFAM" id="SSF49464">
    <property type="entry name" value="Carboxypeptidase regulatory domain-like"/>
    <property type="match status" value="1"/>
</dbReference>
<evidence type="ECO:0000259" key="9">
    <source>
        <dbReference type="Pfam" id="PF07715"/>
    </source>
</evidence>
<reference evidence="11" key="1">
    <citation type="submission" date="2016-10" db="EMBL/GenBank/DDBJ databases">
        <authorList>
            <person name="Varghese N."/>
            <person name="Submissions S."/>
        </authorList>
    </citation>
    <scope>NUCLEOTIDE SEQUENCE [LARGE SCALE GENOMIC DNA]</scope>
    <source>
        <strain evidence="11">DSM 3695</strain>
    </source>
</reference>
<organism evidence="10 11">
    <name type="scientific">Chitinophaga arvensicola</name>
    <dbReference type="NCBI Taxonomy" id="29529"/>
    <lineage>
        <taxon>Bacteria</taxon>
        <taxon>Pseudomonadati</taxon>
        <taxon>Bacteroidota</taxon>
        <taxon>Chitinophagia</taxon>
        <taxon>Chitinophagales</taxon>
        <taxon>Chitinophagaceae</taxon>
        <taxon>Chitinophaga</taxon>
    </lineage>
</organism>
<dbReference type="InterPro" id="IPR036942">
    <property type="entry name" value="Beta-barrel_TonB_sf"/>
</dbReference>
<evidence type="ECO:0000256" key="8">
    <source>
        <dbReference type="SAM" id="SignalP"/>
    </source>
</evidence>
<feature type="domain" description="TonB-dependent receptor plug" evidence="9">
    <location>
        <begin position="111"/>
        <end position="216"/>
    </location>
</feature>
<dbReference type="Gene3D" id="2.170.130.10">
    <property type="entry name" value="TonB-dependent receptor, plug domain"/>
    <property type="match status" value="1"/>
</dbReference>
<dbReference type="SUPFAM" id="SSF56935">
    <property type="entry name" value="Porins"/>
    <property type="match status" value="1"/>
</dbReference>
<dbReference type="AlphaFoldDB" id="A0A1I0S7Q5"/>
<dbReference type="OrthoDB" id="9768177at2"/>
<dbReference type="NCBIfam" id="TIGR04057">
    <property type="entry name" value="SusC_RagA_signa"/>
    <property type="match status" value="1"/>
</dbReference>
<dbReference type="STRING" id="29529.SAMN04488122_4535"/>
<accession>A0A1I0S7Q5</accession>
<dbReference type="EMBL" id="FOJG01000002">
    <property type="protein sequence ID" value="SEW51847.1"/>
    <property type="molecule type" value="Genomic_DNA"/>
</dbReference>
<dbReference type="GO" id="GO:0009279">
    <property type="term" value="C:cell outer membrane"/>
    <property type="evidence" value="ECO:0007669"/>
    <property type="project" value="UniProtKB-SubCell"/>
</dbReference>
<evidence type="ECO:0000256" key="5">
    <source>
        <dbReference type="ARBA" id="ARBA00023136"/>
    </source>
</evidence>
<feature type="chain" id="PRO_5011543160" evidence="8">
    <location>
        <begin position="19"/>
        <end position="1027"/>
    </location>
</feature>
<name>A0A1I0S7Q5_9BACT</name>
<dbReference type="InterPro" id="IPR023996">
    <property type="entry name" value="TonB-dep_OMP_SusC/RagA"/>
</dbReference>
<evidence type="ECO:0000256" key="4">
    <source>
        <dbReference type="ARBA" id="ARBA00022692"/>
    </source>
</evidence>
<dbReference type="InterPro" id="IPR039426">
    <property type="entry name" value="TonB-dep_rcpt-like"/>
</dbReference>
<dbReference type="PROSITE" id="PS52016">
    <property type="entry name" value="TONB_DEPENDENT_REC_3"/>
    <property type="match status" value="1"/>
</dbReference>
<keyword evidence="3 7" id="KW-1134">Transmembrane beta strand</keyword>
<keyword evidence="4 7" id="KW-0812">Transmembrane</keyword>
<dbReference type="Proteomes" id="UP000199310">
    <property type="component" value="Unassembled WGS sequence"/>
</dbReference>
<protein>
    <submittedName>
        <fullName evidence="10">TonB-linked outer membrane protein, SusC/RagA family</fullName>
    </submittedName>
</protein>
<evidence type="ECO:0000256" key="6">
    <source>
        <dbReference type="ARBA" id="ARBA00023237"/>
    </source>
</evidence>
<dbReference type="RefSeq" id="WP_089898295.1">
    <property type="nucleotide sequence ID" value="NZ_FOJG01000002.1"/>
</dbReference>
<comment type="similarity">
    <text evidence="7">Belongs to the TonB-dependent receptor family.</text>
</comment>
<dbReference type="InterPro" id="IPR023997">
    <property type="entry name" value="TonB-dep_OMP_SusC/RagA_CS"/>
</dbReference>
<proteinExistence type="inferred from homology"/>
<dbReference type="InterPro" id="IPR037066">
    <property type="entry name" value="Plug_dom_sf"/>
</dbReference>
<keyword evidence="2 7" id="KW-0813">Transport</keyword>
<evidence type="ECO:0000313" key="11">
    <source>
        <dbReference type="Proteomes" id="UP000199310"/>
    </source>
</evidence>
<dbReference type="NCBIfam" id="TIGR04056">
    <property type="entry name" value="OMP_RagA_SusC"/>
    <property type="match status" value="1"/>
</dbReference>
<evidence type="ECO:0000256" key="2">
    <source>
        <dbReference type="ARBA" id="ARBA00022448"/>
    </source>
</evidence>
<keyword evidence="6 7" id="KW-0998">Cell outer membrane</keyword>
<evidence type="ECO:0000256" key="7">
    <source>
        <dbReference type="PROSITE-ProRule" id="PRU01360"/>
    </source>
</evidence>
<evidence type="ECO:0000313" key="10">
    <source>
        <dbReference type="EMBL" id="SEW51847.1"/>
    </source>
</evidence>
<evidence type="ECO:0000256" key="1">
    <source>
        <dbReference type="ARBA" id="ARBA00004571"/>
    </source>
</evidence>
<keyword evidence="5 7" id="KW-0472">Membrane</keyword>
<keyword evidence="11" id="KW-1185">Reference proteome</keyword>
<evidence type="ECO:0000256" key="3">
    <source>
        <dbReference type="ARBA" id="ARBA00022452"/>
    </source>
</evidence>
<feature type="signal peptide" evidence="8">
    <location>
        <begin position="1"/>
        <end position="18"/>
    </location>
</feature>
<dbReference type="InterPro" id="IPR008969">
    <property type="entry name" value="CarboxyPept-like_regulatory"/>
</dbReference>
<sequence length="1027" mass="112426">MKLMLFIFPMFFCLGVFAQQKTVTGTVTSKELQSPLPGVTVKSSQQVVTTGKSGEFTITARVNESITFSYIGMKTASVLITNSQEPLAFSMEYETGSLNEIVVTGYQAQKKADLTGAVSVVKTAEIKDIPLGNPIKALQGRIPGVFITTNGSPASDATVRIRGIGTLGNNNPLYVIDGIPTERGLNEINQADIESMQVLKDASAATIYGSRAANGVIIITTKKGKKGVSKIDVNSSISTQNYRTKIQVLNTDERGRAVWQAAINDGTDPNTASQIYKFETGNQNGKPVLNKVILPEYLDAAKTMRPADTKWFNEISQTSLIKNNDITISNGSEKGSSLFSVSYYDNTGIIRGSSLKRLTTRANTEYRMFNDRLVVGENLSFTHSVGTAVPAEDIVGLSLQAQPIVPVHTIDGGWGGPAPGMTDRQNPVRLIEDNRQNKSHFYRLFGNAYAALKITPDLVLKSSIGVDYSGNYARTLRKSYVSGFLTDPSNQVRTSQDYSGNWVWQNTLNYNKVFGESAIEALLGSEQIQFMSQNFFGSRQGYALENIDYAYLDAGSSNKDNGGSGANNSLMSFFGKVNYAYKARYLASATIRRDGSSRFGADNRYAYFPAFSLGWRLSEEGFIKNNMPFVSDLKLRYGWGKTGNQAIANNAIYDLYSAIYGTDPTWDRDRGSAYDINGGNSGQLPSGFTKTQRGNNTLKWESTTQSNFGIDFGFLQQKISGSVDYFIKNTADILLTPPSLAVIGEGGDPTVNGASMSNKGFEGVINYDGKIGRELRFSISANVATYRNKITKLPENSLTAFPGNGNDKIIINRSVSSYFGYVADGIFQDQGEVDKHATQNGKGVGRIRYKDLNNDGIINGADRDYIGTSDPDFTYGLNISASYKNFDISIFFQGVQGVMVNNSSKIYTDFSSLWPGTNWGKRTLDAWTPQNTGASIPALTLVDRNDEGRFSTYYLEPGSYLRLRNVQIGYDLTSLANKISIKRARFFLQGSNLLTWKSSRYTGPDPEAPNSTFPIPSIYTAGLNITL</sequence>
<dbReference type="InterPro" id="IPR012910">
    <property type="entry name" value="Plug_dom"/>
</dbReference>
<dbReference type="Pfam" id="PF07715">
    <property type="entry name" value="Plug"/>
    <property type="match status" value="1"/>
</dbReference>
<keyword evidence="8" id="KW-0732">Signal</keyword>